<sequence>MSRDRILSVTLLLSLVVILLGAYTRLKDAGLGCPDWPGCYGYAFMPTSEAEIQEAEASFPLARPVVTEKALPEMVHRYLAGFFGLLCVSIAAYHIAHKKHRVAASFLAVLIAFQATLGLWTVTLKLHPVVVLLHLFGGFSISTILLWLLLGNKRESTPFDKWAFLILGVILTQVFFGAWTSANYSSIICPDFPFCQGSLLPEMSFSTAFNIFLPFGDNYEFGILDNISRVTIHMTHRYFAVITSFGIITFLYMAYYSNAIKLKTALLVLSILSAQVLLGILNILYLIPIPIALAHNIGGLLLLLSWIWLTHSLSNNHSTT</sequence>
<gene>
    <name evidence="13" type="ORF">MKS91_02270</name>
</gene>
<keyword evidence="7" id="KW-0408">Iron</keyword>
<feature type="transmembrane region" description="Helical" evidence="12">
    <location>
        <begin position="238"/>
        <end position="257"/>
    </location>
</feature>
<organism evidence="13 14">
    <name type="scientific">Candidatus Synchoanobacter obligatus</name>
    <dbReference type="NCBI Taxonomy" id="2919597"/>
    <lineage>
        <taxon>Bacteria</taxon>
        <taxon>Pseudomonadati</taxon>
        <taxon>Pseudomonadota</taxon>
        <taxon>Gammaproteobacteria</taxon>
        <taxon>Candidatus Comchoanobacterales</taxon>
        <taxon>Candidatus Comchoanobacteraceae</taxon>
        <taxon>Candidatus Synchoanobacter</taxon>
    </lineage>
</organism>
<comment type="subcellular location">
    <subcellularLocation>
        <location evidence="1">Membrane</location>
        <topology evidence="1">Multi-pass membrane protein</topology>
    </subcellularLocation>
</comment>
<dbReference type="Proteomes" id="UP001320768">
    <property type="component" value="Unassembled WGS sequence"/>
</dbReference>
<evidence type="ECO:0000313" key="13">
    <source>
        <dbReference type="EMBL" id="MCP8352111.1"/>
    </source>
</evidence>
<evidence type="ECO:0000256" key="9">
    <source>
        <dbReference type="ARBA" id="ARBA00023136"/>
    </source>
</evidence>
<evidence type="ECO:0000256" key="3">
    <source>
        <dbReference type="ARBA" id="ARBA00022692"/>
    </source>
</evidence>
<evidence type="ECO:0000256" key="5">
    <source>
        <dbReference type="ARBA" id="ARBA00022989"/>
    </source>
</evidence>
<keyword evidence="5 12" id="KW-1133">Transmembrane helix</keyword>
<proteinExistence type="predicted"/>
<keyword evidence="9 12" id="KW-0472">Membrane</keyword>
<dbReference type="PANTHER" id="PTHR35457">
    <property type="entry name" value="HEME A SYNTHASE"/>
    <property type="match status" value="1"/>
</dbReference>
<name>A0ABT1L5B9_9GAMM</name>
<feature type="transmembrane region" description="Helical" evidence="12">
    <location>
        <begin position="162"/>
        <end position="182"/>
    </location>
</feature>
<keyword evidence="14" id="KW-1185">Reference proteome</keyword>
<evidence type="ECO:0000313" key="14">
    <source>
        <dbReference type="Proteomes" id="UP001320768"/>
    </source>
</evidence>
<comment type="pathway">
    <text evidence="11">Porphyrin-containing compound metabolism.</text>
</comment>
<keyword evidence="6" id="KW-0560">Oxidoreductase</keyword>
<evidence type="ECO:0000256" key="6">
    <source>
        <dbReference type="ARBA" id="ARBA00023002"/>
    </source>
</evidence>
<evidence type="ECO:0000256" key="7">
    <source>
        <dbReference type="ARBA" id="ARBA00023004"/>
    </source>
</evidence>
<protein>
    <submittedName>
        <fullName evidence="13">COX15/CtaA family protein</fullName>
    </submittedName>
</protein>
<evidence type="ECO:0000256" key="12">
    <source>
        <dbReference type="SAM" id="Phobius"/>
    </source>
</evidence>
<dbReference type="Pfam" id="PF02628">
    <property type="entry name" value="COX15-CtaA"/>
    <property type="match status" value="1"/>
</dbReference>
<dbReference type="EMBL" id="JAKUDN010000002">
    <property type="protein sequence ID" value="MCP8352111.1"/>
    <property type="molecule type" value="Genomic_DNA"/>
</dbReference>
<feature type="transmembrane region" description="Helical" evidence="12">
    <location>
        <begin position="264"/>
        <end position="285"/>
    </location>
</feature>
<evidence type="ECO:0000256" key="10">
    <source>
        <dbReference type="ARBA" id="ARBA00023157"/>
    </source>
</evidence>
<keyword evidence="10" id="KW-1015">Disulfide bond</keyword>
<comment type="caution">
    <text evidence="13">The sequence shown here is derived from an EMBL/GenBank/DDBJ whole genome shotgun (WGS) entry which is preliminary data.</text>
</comment>
<dbReference type="InterPro" id="IPR003780">
    <property type="entry name" value="COX15/CtaA_fam"/>
</dbReference>
<evidence type="ECO:0000256" key="11">
    <source>
        <dbReference type="ARBA" id="ARBA00023444"/>
    </source>
</evidence>
<feature type="transmembrane region" description="Helical" evidence="12">
    <location>
        <begin position="291"/>
        <end position="309"/>
    </location>
</feature>
<evidence type="ECO:0000256" key="4">
    <source>
        <dbReference type="ARBA" id="ARBA00022723"/>
    </source>
</evidence>
<feature type="transmembrane region" description="Helical" evidence="12">
    <location>
        <begin position="129"/>
        <end position="150"/>
    </location>
</feature>
<keyword evidence="4" id="KW-0479">Metal-binding</keyword>
<keyword evidence="8" id="KW-0350">Heme biosynthesis</keyword>
<evidence type="ECO:0000256" key="8">
    <source>
        <dbReference type="ARBA" id="ARBA00023133"/>
    </source>
</evidence>
<feature type="transmembrane region" description="Helical" evidence="12">
    <location>
        <begin position="103"/>
        <end position="123"/>
    </location>
</feature>
<keyword evidence="2" id="KW-1003">Cell membrane</keyword>
<dbReference type="InterPro" id="IPR050450">
    <property type="entry name" value="COX15/CtaA_HemeA_synthase"/>
</dbReference>
<accession>A0ABT1L5B9</accession>
<evidence type="ECO:0000256" key="1">
    <source>
        <dbReference type="ARBA" id="ARBA00004141"/>
    </source>
</evidence>
<keyword evidence="3 12" id="KW-0812">Transmembrane</keyword>
<feature type="transmembrane region" description="Helical" evidence="12">
    <location>
        <begin position="78"/>
        <end position="96"/>
    </location>
</feature>
<dbReference type="RefSeq" id="WP_258569221.1">
    <property type="nucleotide sequence ID" value="NZ_JAKUDN010000002.1"/>
</dbReference>
<evidence type="ECO:0000256" key="2">
    <source>
        <dbReference type="ARBA" id="ARBA00022475"/>
    </source>
</evidence>
<reference evidence="13 14" key="1">
    <citation type="journal article" date="2022" name="Nat. Microbiol.">
        <title>The microbiome of a bacterivorous marine choanoflagellate contains a resource-demanding obligate bacterial associate.</title>
        <authorList>
            <person name="Needham D.M."/>
            <person name="Poirier C."/>
            <person name="Bachy C."/>
            <person name="George E.E."/>
            <person name="Wilken S."/>
            <person name="Yung C.C.M."/>
            <person name="Limardo A.J."/>
            <person name="Morando M."/>
            <person name="Sudek L."/>
            <person name="Malmstrom R.R."/>
            <person name="Keeling P.J."/>
            <person name="Santoro A.E."/>
            <person name="Worden A.Z."/>
        </authorList>
    </citation>
    <scope>NUCLEOTIDE SEQUENCE [LARGE SCALE GENOMIC DNA]</scope>
    <source>
        <strain evidence="13 14">Comchoano-2</strain>
    </source>
</reference>
<dbReference type="PANTHER" id="PTHR35457:SF1">
    <property type="entry name" value="HEME A SYNTHASE"/>
    <property type="match status" value="1"/>
</dbReference>